<keyword evidence="5" id="KW-1185">Reference proteome</keyword>
<protein>
    <submittedName>
        <fullName evidence="4">Gluconolactonase</fullName>
    </submittedName>
</protein>
<evidence type="ECO:0000313" key="5">
    <source>
        <dbReference type="Proteomes" id="UP000199031"/>
    </source>
</evidence>
<evidence type="ECO:0000313" key="4">
    <source>
        <dbReference type="EMBL" id="SFQ38860.1"/>
    </source>
</evidence>
<name>A0A1I5Y427_9BACT</name>
<evidence type="ECO:0000256" key="2">
    <source>
        <dbReference type="SAM" id="SignalP"/>
    </source>
</evidence>
<dbReference type="GO" id="GO:0016787">
    <property type="term" value="F:hydrolase activity"/>
    <property type="evidence" value="ECO:0007669"/>
    <property type="project" value="UniProtKB-KW"/>
</dbReference>
<dbReference type="OrthoDB" id="241638at2"/>
<evidence type="ECO:0000256" key="1">
    <source>
        <dbReference type="ARBA" id="ARBA00022801"/>
    </source>
</evidence>
<keyword evidence="2" id="KW-0732">Signal</keyword>
<dbReference type="SUPFAM" id="SSF63829">
    <property type="entry name" value="Calcium-dependent phosphotriesterase"/>
    <property type="match status" value="1"/>
</dbReference>
<dbReference type="STRING" id="1465490.SAMN05444277_110143"/>
<dbReference type="Pfam" id="PF08450">
    <property type="entry name" value="SGL"/>
    <property type="match status" value="1"/>
</dbReference>
<organism evidence="4 5">
    <name type="scientific">Parafilimonas terrae</name>
    <dbReference type="NCBI Taxonomy" id="1465490"/>
    <lineage>
        <taxon>Bacteria</taxon>
        <taxon>Pseudomonadati</taxon>
        <taxon>Bacteroidota</taxon>
        <taxon>Chitinophagia</taxon>
        <taxon>Chitinophagales</taxon>
        <taxon>Chitinophagaceae</taxon>
        <taxon>Parafilimonas</taxon>
    </lineage>
</organism>
<proteinExistence type="predicted"/>
<dbReference type="InterPro" id="IPR013658">
    <property type="entry name" value="SGL"/>
</dbReference>
<feature type="domain" description="SMP-30/Gluconolactonase/LRE-like region" evidence="3">
    <location>
        <begin position="38"/>
        <end position="282"/>
    </location>
</feature>
<dbReference type="PANTHER" id="PTHR47572:SF4">
    <property type="entry name" value="LACTONASE DRP35"/>
    <property type="match status" value="1"/>
</dbReference>
<dbReference type="EMBL" id="FOXQ01000010">
    <property type="protein sequence ID" value="SFQ38860.1"/>
    <property type="molecule type" value="Genomic_DNA"/>
</dbReference>
<dbReference type="RefSeq" id="WP_090660787.1">
    <property type="nucleotide sequence ID" value="NZ_FOXQ01000010.1"/>
</dbReference>
<dbReference type="PANTHER" id="PTHR47572">
    <property type="entry name" value="LIPOPROTEIN-RELATED"/>
    <property type="match status" value="1"/>
</dbReference>
<keyword evidence="1" id="KW-0378">Hydrolase</keyword>
<dbReference type="Gene3D" id="2.120.10.30">
    <property type="entry name" value="TolB, C-terminal domain"/>
    <property type="match status" value="1"/>
</dbReference>
<dbReference type="InterPro" id="IPR051262">
    <property type="entry name" value="SMP-30/CGR1_Lactonase"/>
</dbReference>
<dbReference type="InterPro" id="IPR011042">
    <property type="entry name" value="6-blade_b-propeller_TolB-like"/>
</dbReference>
<accession>A0A1I5Y427</accession>
<reference evidence="4 5" key="1">
    <citation type="submission" date="2016-10" db="EMBL/GenBank/DDBJ databases">
        <authorList>
            <person name="de Groot N.N."/>
        </authorList>
    </citation>
    <scope>NUCLEOTIDE SEQUENCE [LARGE SCALE GENOMIC DNA]</scope>
    <source>
        <strain evidence="4 5">DSM 28286</strain>
    </source>
</reference>
<evidence type="ECO:0000259" key="3">
    <source>
        <dbReference type="Pfam" id="PF08450"/>
    </source>
</evidence>
<feature type="chain" id="PRO_5011636323" evidence="2">
    <location>
        <begin position="21"/>
        <end position="296"/>
    </location>
</feature>
<sequence>MMKSIFFLLLPVAFAFPAKAQVTMPGAELILIDSNFSFTEGPATDKNGDIYFTDQPKDNIWKYDINGKLSLFMHGAKRSNGMYFDAKGNLISCADENNELVAINKHKKITVLASNYNGHILNGPNDVWVNRKTGGMYITDPYYRRNYWSRTKPDTALGGEKLYLLPPGKKELVLVDSTVVKPNGITGTADGKYLYVADMGVGKTFRYEIQADGSLSNKTLFANEASDGMTIDEKGNIYLTGKGVIVYNSAGEKIEHIDVPENWTANVCFGGKDKNILFITASKSVYVIDMQVKGIE</sequence>
<dbReference type="AlphaFoldDB" id="A0A1I5Y427"/>
<feature type="signal peptide" evidence="2">
    <location>
        <begin position="1"/>
        <end position="20"/>
    </location>
</feature>
<dbReference type="Proteomes" id="UP000199031">
    <property type="component" value="Unassembled WGS sequence"/>
</dbReference>
<gene>
    <name evidence="4" type="ORF">SAMN05444277_110143</name>
</gene>